<dbReference type="PANTHER" id="PTHR34512">
    <property type="entry name" value="CELL SURFACE PROTEIN"/>
    <property type="match status" value="1"/>
</dbReference>
<evidence type="ECO:0000259" key="2">
    <source>
        <dbReference type="Pfam" id="PF13360"/>
    </source>
</evidence>
<dbReference type="SUPFAM" id="SSF50998">
    <property type="entry name" value="Quinoprotein alcohol dehydrogenase-like"/>
    <property type="match status" value="1"/>
</dbReference>
<dbReference type="Gene3D" id="2.40.128.630">
    <property type="match status" value="1"/>
</dbReference>
<organism evidence="3 4">
    <name type="scientific">Lederbergia ruris</name>
    <dbReference type="NCBI Taxonomy" id="217495"/>
    <lineage>
        <taxon>Bacteria</taxon>
        <taxon>Bacillati</taxon>
        <taxon>Bacillota</taxon>
        <taxon>Bacilli</taxon>
        <taxon>Bacillales</taxon>
        <taxon>Bacillaceae</taxon>
        <taxon>Lederbergia</taxon>
    </lineage>
</organism>
<proteinExistence type="predicted"/>
<accession>A0ABQ4KEK2</accession>
<dbReference type="InterPro" id="IPR015943">
    <property type="entry name" value="WD40/YVTN_repeat-like_dom_sf"/>
</dbReference>
<feature type="region of interest" description="Disordered" evidence="1">
    <location>
        <begin position="46"/>
        <end position="81"/>
    </location>
</feature>
<protein>
    <recommendedName>
        <fullName evidence="2">Pyrrolo-quinoline quinone repeat domain-containing protein</fullName>
    </recommendedName>
</protein>
<reference evidence="3 4" key="1">
    <citation type="submission" date="2021-03" db="EMBL/GenBank/DDBJ databases">
        <title>Antimicrobial resistance genes in bacteria isolated from Japanese honey, and their potential for conferring macrolide and lincosamide resistance in the American foulbrood pathogen Paenibacillus larvae.</title>
        <authorList>
            <person name="Okamoto M."/>
            <person name="Kumagai M."/>
            <person name="Kanamori H."/>
            <person name="Takamatsu D."/>
        </authorList>
    </citation>
    <scope>NUCLEOTIDE SEQUENCE [LARGE SCALE GENOMIC DNA]</scope>
    <source>
        <strain evidence="3 4">J8TS2</strain>
    </source>
</reference>
<dbReference type="Proteomes" id="UP000679950">
    <property type="component" value="Unassembled WGS sequence"/>
</dbReference>
<name>A0ABQ4KEK2_9BACI</name>
<sequence>MTPGEEILELAKPIFKEWTRKVFFMKRITLLLSMITIFLVMTGCASSSSPKGNDKEPDTEIEKSQDQSNEDTDEKEEDLSSSLGSIEDFTFTSIDDYDQDQWIRMETEKPIENGAFVDGDQFFINTEDDETIAYTKDMKEIWKSEVPYPFRRPNLMTDDYILVNNEVDEGEGTFVEALDKKTGESVYKINLVDYSDLGEVYVMDDAIYFAAGKKTNEDELFADDFTLFKYQLNDGSKVWEKKIGNLKQSGKGSPFQLAFKDDHLYYVSADSQLKVVEMETGDEVWKQELPESLRYSIPFFADDSLYILDAESVFHEYDMETGEPLDDYQFQGSVLGPVAPYPLFDGTTMIYEDVDFDTGDTTLIAVDMDAKEEIWSLDFGQHFIFGAYIIDNTLYILTQEGVDDTTTPSKLLKLDPQSGELVEGIELNDRMAEASNSMSSTMGNDRNGDYITVFHGKVAYFLK</sequence>
<feature type="domain" description="Pyrrolo-quinoline quinone repeat" evidence="2">
    <location>
        <begin position="270"/>
        <end position="437"/>
    </location>
</feature>
<dbReference type="Gene3D" id="2.40.10.480">
    <property type="match status" value="1"/>
</dbReference>
<dbReference type="Pfam" id="PF13360">
    <property type="entry name" value="PQQ_2"/>
    <property type="match status" value="2"/>
</dbReference>
<feature type="domain" description="Pyrrolo-quinoline quinone repeat" evidence="2">
    <location>
        <begin position="99"/>
        <end position="243"/>
    </location>
</feature>
<dbReference type="EMBL" id="BORB01000004">
    <property type="protein sequence ID" value="GIN56405.1"/>
    <property type="molecule type" value="Genomic_DNA"/>
</dbReference>
<dbReference type="PANTHER" id="PTHR34512:SF30">
    <property type="entry name" value="OUTER MEMBRANE PROTEIN ASSEMBLY FACTOR BAMB"/>
    <property type="match status" value="1"/>
</dbReference>
<dbReference type="Gene3D" id="2.130.10.10">
    <property type="entry name" value="YVTN repeat-like/Quinoprotein amine dehydrogenase"/>
    <property type="match status" value="1"/>
</dbReference>
<dbReference type="InterPro" id="IPR002372">
    <property type="entry name" value="PQQ_rpt_dom"/>
</dbReference>
<evidence type="ECO:0000256" key="1">
    <source>
        <dbReference type="SAM" id="MobiDB-lite"/>
    </source>
</evidence>
<feature type="compositionally biased region" description="Acidic residues" evidence="1">
    <location>
        <begin position="68"/>
        <end position="79"/>
    </location>
</feature>
<feature type="compositionally biased region" description="Basic and acidic residues" evidence="1">
    <location>
        <begin position="52"/>
        <end position="65"/>
    </location>
</feature>
<comment type="caution">
    <text evidence="3">The sequence shown here is derived from an EMBL/GenBank/DDBJ whole genome shotgun (WGS) entry which is preliminary data.</text>
</comment>
<evidence type="ECO:0000313" key="4">
    <source>
        <dbReference type="Proteomes" id="UP000679950"/>
    </source>
</evidence>
<evidence type="ECO:0000313" key="3">
    <source>
        <dbReference type="EMBL" id="GIN56405.1"/>
    </source>
</evidence>
<dbReference type="InterPro" id="IPR011047">
    <property type="entry name" value="Quinoprotein_ADH-like_sf"/>
</dbReference>
<keyword evidence="4" id="KW-1185">Reference proteome</keyword>
<gene>
    <name evidence="3" type="ORF">J8TS2_07240</name>
</gene>